<organism evidence="5 6">
    <name type="scientific">Oidiodendron maius (strain Zn)</name>
    <dbReference type="NCBI Taxonomy" id="913774"/>
    <lineage>
        <taxon>Eukaryota</taxon>
        <taxon>Fungi</taxon>
        <taxon>Dikarya</taxon>
        <taxon>Ascomycota</taxon>
        <taxon>Pezizomycotina</taxon>
        <taxon>Leotiomycetes</taxon>
        <taxon>Leotiomycetes incertae sedis</taxon>
        <taxon>Myxotrichaceae</taxon>
        <taxon>Oidiodendron</taxon>
    </lineage>
</organism>
<dbReference type="PANTHER" id="PTHR36681:SF3">
    <property type="entry name" value="NUCLEAR GTPASE, GERMINAL CENTER-ASSOCIATED, TANDEM DUPLICATE 3"/>
    <property type="match status" value="1"/>
</dbReference>
<dbReference type="SUPFAM" id="SSF52540">
    <property type="entry name" value="P-loop containing nucleoside triphosphate hydrolases"/>
    <property type="match status" value="2"/>
</dbReference>
<feature type="region of interest" description="Disordered" evidence="2">
    <location>
        <begin position="159"/>
        <end position="182"/>
    </location>
</feature>
<dbReference type="Pfam" id="PF00350">
    <property type="entry name" value="Dynamin_N"/>
    <property type="match status" value="1"/>
</dbReference>
<dbReference type="Pfam" id="PF24564">
    <property type="entry name" value="DUF7605"/>
    <property type="match status" value="1"/>
</dbReference>
<dbReference type="EMBL" id="KN832872">
    <property type="protein sequence ID" value="KIN05228.1"/>
    <property type="molecule type" value="Genomic_DNA"/>
</dbReference>
<dbReference type="InParanoid" id="A0A0C3DT25"/>
<evidence type="ECO:0000313" key="5">
    <source>
        <dbReference type="EMBL" id="KIN05228.1"/>
    </source>
</evidence>
<dbReference type="AlphaFoldDB" id="A0A0C3DT25"/>
<evidence type="ECO:0000259" key="4">
    <source>
        <dbReference type="Pfam" id="PF24564"/>
    </source>
</evidence>
<gene>
    <name evidence="5" type="ORF">OIDMADRAFT_116382</name>
</gene>
<keyword evidence="1" id="KW-0175">Coiled coil</keyword>
<reference evidence="5 6" key="1">
    <citation type="submission" date="2014-04" db="EMBL/GenBank/DDBJ databases">
        <authorList>
            <consortium name="DOE Joint Genome Institute"/>
            <person name="Kuo A."/>
            <person name="Martino E."/>
            <person name="Perotto S."/>
            <person name="Kohler A."/>
            <person name="Nagy L.G."/>
            <person name="Floudas D."/>
            <person name="Copeland A."/>
            <person name="Barry K.W."/>
            <person name="Cichocki N."/>
            <person name="Veneault-Fourrey C."/>
            <person name="LaButti K."/>
            <person name="Lindquist E.A."/>
            <person name="Lipzen A."/>
            <person name="Lundell T."/>
            <person name="Morin E."/>
            <person name="Murat C."/>
            <person name="Sun H."/>
            <person name="Tunlid A."/>
            <person name="Henrissat B."/>
            <person name="Grigoriev I.V."/>
            <person name="Hibbett D.S."/>
            <person name="Martin F."/>
            <person name="Nordberg H.P."/>
            <person name="Cantor M.N."/>
            <person name="Hua S.X."/>
        </authorList>
    </citation>
    <scope>NUCLEOTIDE SEQUENCE [LARGE SCALE GENOMIC DNA]</scope>
    <source>
        <strain evidence="5 6">Zn</strain>
    </source>
</reference>
<dbReference type="InterPro" id="IPR056024">
    <property type="entry name" value="DUF7605"/>
</dbReference>
<evidence type="ECO:0000256" key="1">
    <source>
        <dbReference type="SAM" id="Coils"/>
    </source>
</evidence>
<dbReference type="Gene3D" id="3.40.50.300">
    <property type="entry name" value="P-loop containing nucleotide triphosphate hydrolases"/>
    <property type="match status" value="2"/>
</dbReference>
<feature type="domain" description="DUF7605" evidence="4">
    <location>
        <begin position="738"/>
        <end position="923"/>
    </location>
</feature>
<feature type="region of interest" description="Disordered" evidence="2">
    <location>
        <begin position="1"/>
        <end position="108"/>
    </location>
</feature>
<reference evidence="6" key="2">
    <citation type="submission" date="2015-01" db="EMBL/GenBank/DDBJ databases">
        <title>Evolutionary Origins and Diversification of the Mycorrhizal Mutualists.</title>
        <authorList>
            <consortium name="DOE Joint Genome Institute"/>
            <consortium name="Mycorrhizal Genomics Consortium"/>
            <person name="Kohler A."/>
            <person name="Kuo A."/>
            <person name="Nagy L.G."/>
            <person name="Floudas D."/>
            <person name="Copeland A."/>
            <person name="Barry K.W."/>
            <person name="Cichocki N."/>
            <person name="Veneault-Fourrey C."/>
            <person name="LaButti K."/>
            <person name="Lindquist E.A."/>
            <person name="Lipzen A."/>
            <person name="Lundell T."/>
            <person name="Morin E."/>
            <person name="Murat C."/>
            <person name="Riley R."/>
            <person name="Ohm R."/>
            <person name="Sun H."/>
            <person name="Tunlid A."/>
            <person name="Henrissat B."/>
            <person name="Grigoriev I.V."/>
            <person name="Hibbett D.S."/>
            <person name="Martin F."/>
        </authorList>
    </citation>
    <scope>NUCLEOTIDE SEQUENCE [LARGE SCALE GENOMIC DNA]</scope>
    <source>
        <strain evidence="6">Zn</strain>
    </source>
</reference>
<feature type="compositionally biased region" description="Low complexity" evidence="2">
    <location>
        <begin position="80"/>
        <end position="89"/>
    </location>
</feature>
<dbReference type="Proteomes" id="UP000054321">
    <property type="component" value="Unassembled WGS sequence"/>
</dbReference>
<feature type="coiled-coil region" evidence="1">
    <location>
        <begin position="524"/>
        <end position="583"/>
    </location>
</feature>
<feature type="compositionally biased region" description="Polar residues" evidence="2">
    <location>
        <begin position="1"/>
        <end position="33"/>
    </location>
</feature>
<dbReference type="InterPro" id="IPR045063">
    <property type="entry name" value="Dynamin_N"/>
</dbReference>
<dbReference type="InterPro" id="IPR027417">
    <property type="entry name" value="P-loop_NTPase"/>
</dbReference>
<evidence type="ECO:0000313" key="6">
    <source>
        <dbReference type="Proteomes" id="UP000054321"/>
    </source>
</evidence>
<sequence length="1002" mass="112441">MQSLVTTSNTSGRAATTSSAGTFTPQSGSTISPRSEPADRATSSTKRRTEANVSTKLARDQALPSIEGNGDTFPSEDGHTTTTPPSSTSELRGKNSTAKGKAALREGQDNLVSGIRNVRLSSSGPDIDVSDMSIAIENIANSPGNNSILREPTYLSVDIGSSGRRRSGSRSSSQHRGPPHNVADEELIDDHFHEPAVQQAFRDAKELMSELTAVFGSGSFQIGPDSTLQRLHKEAEKLASFQCASSRTVGFVGDSGVGKSSLLNSLLDFRELARSSNSGAACTCVVTEFHYHDNDDFIIEKELFTMDEIMGQVTELLQSYRSYYLSNMDMDPDDKKSQEERATIAQDTFQAMFRGRLESEQFLIDGQETTVLETLRSWAQEIMPSTMRGREVTVTPADCSTLLAQFTSEQSSDQQPSVWPYLRKIKVFLKAHILSKGLVLADLPGLRDLNSARRNITESYIRECDDIFVVCNIGRATTDAGVMSVFELARRAKLSHVGIICTKSDDIKADEAKKDWKGQEGEDVARHMEAIARAQLDIDNSKAELEDYGYDTDELSEGEKEEKRRLRKRSEQLEKQLKDHNFKLKQYLVITRNNIVTKLLTDIYKEKVYGGTFRVFCVSNDNYWMLRNKPWDIGRPLMQLSGIIAVRTHCISMMAESQLRAVKRFIRDSIPAILSEVTLWVQSGAGSVSAERKQALRERLSALEARLKIDLDGSSSRLSRSGGLIKREFKTQIYDRKRIDGWRREAGTAADEWATWHHCKCLWQKYYSAFCRKNGWHSTGAIGSRNWNEEVVDKMARDLTTPWQGLKSTVENMHEGIIESVEKLTDWMTEYLDTELPDFSDSTDTLKKALRLRQCLFITKLEKLYDDFEAGLTILETDAFSGINTSFIGRSMESSYHAAKMQSGNDMRRKNIISNKVKSENLFKDIMKKFRDKLNTLADDLQSSLAVAVKDHLDDVKKLLDIIRNENSISESEQNPELRNRIEGALTAAKDEIRRIQDIIGT</sequence>
<dbReference type="OrthoDB" id="3598281at2759"/>
<evidence type="ECO:0008006" key="7">
    <source>
        <dbReference type="Google" id="ProtNLM"/>
    </source>
</evidence>
<keyword evidence="6" id="KW-1185">Reference proteome</keyword>
<feature type="domain" description="Dynamin N-terminal" evidence="3">
    <location>
        <begin position="249"/>
        <end position="480"/>
    </location>
</feature>
<dbReference type="PANTHER" id="PTHR36681">
    <property type="entry name" value="NUCLEAR GTPASE, GERMINAL CENTER-ASSOCIATED, TANDEM DUPLICATE 3"/>
    <property type="match status" value="1"/>
</dbReference>
<dbReference type="HOGENOM" id="CLU_010389_0_0_1"/>
<accession>A0A0C3DT25</accession>
<dbReference type="STRING" id="913774.A0A0C3DT25"/>
<name>A0A0C3DT25_OIDMZ</name>
<protein>
    <recommendedName>
        <fullName evidence="7">G domain-containing protein</fullName>
    </recommendedName>
</protein>
<evidence type="ECO:0000256" key="2">
    <source>
        <dbReference type="SAM" id="MobiDB-lite"/>
    </source>
</evidence>
<evidence type="ECO:0000259" key="3">
    <source>
        <dbReference type="Pfam" id="PF00350"/>
    </source>
</evidence>
<proteinExistence type="predicted"/>